<dbReference type="PANTHER" id="PTHR15360">
    <property type="entry name" value="PLATELET-DERIVED GROWTH FACTOR RECEPTOR LIKE"/>
    <property type="match status" value="1"/>
</dbReference>
<dbReference type="AlphaFoldDB" id="E9H016"/>
<gene>
    <name evidence="2" type="ORF">DAPPUDRAFT_323879</name>
</gene>
<dbReference type="PROSITE" id="PS50835">
    <property type="entry name" value="IG_LIKE"/>
    <property type="match status" value="1"/>
</dbReference>
<organism evidence="2 3">
    <name type="scientific">Daphnia pulex</name>
    <name type="common">Water flea</name>
    <dbReference type="NCBI Taxonomy" id="6669"/>
    <lineage>
        <taxon>Eukaryota</taxon>
        <taxon>Metazoa</taxon>
        <taxon>Ecdysozoa</taxon>
        <taxon>Arthropoda</taxon>
        <taxon>Crustacea</taxon>
        <taxon>Branchiopoda</taxon>
        <taxon>Diplostraca</taxon>
        <taxon>Cladocera</taxon>
        <taxon>Anomopoda</taxon>
        <taxon>Daphniidae</taxon>
        <taxon>Daphnia</taxon>
    </lineage>
</organism>
<dbReference type="InterPro" id="IPR013783">
    <property type="entry name" value="Ig-like_fold"/>
</dbReference>
<dbReference type="eggNOG" id="ENOG502RTCE">
    <property type="taxonomic scope" value="Eukaryota"/>
</dbReference>
<dbReference type="InterPro" id="IPR042495">
    <property type="entry name" value="PDGFRL"/>
</dbReference>
<dbReference type="KEGG" id="dpx:DAPPUDRAFT_323879"/>
<evidence type="ECO:0000313" key="3">
    <source>
        <dbReference type="Proteomes" id="UP000000305"/>
    </source>
</evidence>
<sequence>MPGIEQINDVLLKARNDAENALATLGLRAKGKDKFDFPQDLSQQLNSTNAKKKKIVPSTAGHHPRNLHDICMMNEHPMSCRPLAQYIQMIPDERERIIEAGTNITFTCVYAFEDENQKNNYHLSWQIPDYLTKHAELSNRDKRLRKTFRRNETHMTSTLSLANARARDTGIFDCRGIPYGAPRNGFRMEKNIPDKSTPTVTLQSYRFKEKWGKKEATLANGKITF</sequence>
<dbReference type="HOGENOM" id="CLU_1231032_0_0_1"/>
<dbReference type="SUPFAM" id="SSF48726">
    <property type="entry name" value="Immunoglobulin"/>
    <property type="match status" value="1"/>
</dbReference>
<evidence type="ECO:0000313" key="2">
    <source>
        <dbReference type="EMBL" id="EFX74964.1"/>
    </source>
</evidence>
<proteinExistence type="predicted"/>
<evidence type="ECO:0000259" key="1">
    <source>
        <dbReference type="PROSITE" id="PS50835"/>
    </source>
</evidence>
<dbReference type="EMBL" id="GL732579">
    <property type="protein sequence ID" value="EFX74964.1"/>
    <property type="molecule type" value="Genomic_DNA"/>
</dbReference>
<protein>
    <recommendedName>
        <fullName evidence="1">Ig-like domain-containing protein</fullName>
    </recommendedName>
</protein>
<dbReference type="PANTHER" id="PTHR15360:SF4">
    <property type="entry name" value="PROTEIN KINASE DOMAIN-CONTAINING PROTEIN"/>
    <property type="match status" value="1"/>
</dbReference>
<reference evidence="2 3" key="1">
    <citation type="journal article" date="2011" name="Science">
        <title>The ecoresponsive genome of Daphnia pulex.</title>
        <authorList>
            <person name="Colbourne J.K."/>
            <person name="Pfrender M.E."/>
            <person name="Gilbert D."/>
            <person name="Thomas W.K."/>
            <person name="Tucker A."/>
            <person name="Oakley T.H."/>
            <person name="Tokishita S."/>
            <person name="Aerts A."/>
            <person name="Arnold G.J."/>
            <person name="Basu M.K."/>
            <person name="Bauer D.J."/>
            <person name="Caceres C.E."/>
            <person name="Carmel L."/>
            <person name="Casola C."/>
            <person name="Choi J.H."/>
            <person name="Detter J.C."/>
            <person name="Dong Q."/>
            <person name="Dusheyko S."/>
            <person name="Eads B.D."/>
            <person name="Frohlich T."/>
            <person name="Geiler-Samerotte K.A."/>
            <person name="Gerlach D."/>
            <person name="Hatcher P."/>
            <person name="Jogdeo S."/>
            <person name="Krijgsveld J."/>
            <person name="Kriventseva E.V."/>
            <person name="Kultz D."/>
            <person name="Laforsch C."/>
            <person name="Lindquist E."/>
            <person name="Lopez J."/>
            <person name="Manak J.R."/>
            <person name="Muller J."/>
            <person name="Pangilinan J."/>
            <person name="Patwardhan R.P."/>
            <person name="Pitluck S."/>
            <person name="Pritham E.J."/>
            <person name="Rechtsteiner A."/>
            <person name="Rho M."/>
            <person name="Rogozin I.B."/>
            <person name="Sakarya O."/>
            <person name="Salamov A."/>
            <person name="Schaack S."/>
            <person name="Shapiro H."/>
            <person name="Shiga Y."/>
            <person name="Skalitzky C."/>
            <person name="Smith Z."/>
            <person name="Souvorov A."/>
            <person name="Sung W."/>
            <person name="Tang Z."/>
            <person name="Tsuchiya D."/>
            <person name="Tu H."/>
            <person name="Vos H."/>
            <person name="Wang M."/>
            <person name="Wolf Y.I."/>
            <person name="Yamagata H."/>
            <person name="Yamada T."/>
            <person name="Ye Y."/>
            <person name="Shaw J.R."/>
            <person name="Andrews J."/>
            <person name="Crease T.J."/>
            <person name="Tang H."/>
            <person name="Lucas S.M."/>
            <person name="Robertson H.M."/>
            <person name="Bork P."/>
            <person name="Koonin E.V."/>
            <person name="Zdobnov E.M."/>
            <person name="Grigoriev I.V."/>
            <person name="Lynch M."/>
            <person name="Boore J.L."/>
        </authorList>
    </citation>
    <scope>NUCLEOTIDE SEQUENCE [LARGE SCALE GENOMIC DNA]</scope>
</reference>
<name>E9H016_DAPPU</name>
<feature type="domain" description="Ig-like" evidence="1">
    <location>
        <begin position="82"/>
        <end position="175"/>
    </location>
</feature>
<dbReference type="OrthoDB" id="6077854at2759"/>
<keyword evidence="3" id="KW-1185">Reference proteome</keyword>
<dbReference type="InterPro" id="IPR036179">
    <property type="entry name" value="Ig-like_dom_sf"/>
</dbReference>
<dbReference type="InterPro" id="IPR007110">
    <property type="entry name" value="Ig-like_dom"/>
</dbReference>
<dbReference type="InParanoid" id="E9H016"/>
<dbReference type="Gene3D" id="2.60.40.10">
    <property type="entry name" value="Immunoglobulins"/>
    <property type="match status" value="1"/>
</dbReference>
<dbReference type="Proteomes" id="UP000000305">
    <property type="component" value="Unassembled WGS sequence"/>
</dbReference>
<accession>E9H016</accession>